<sequence length="414" mass="44045">TAAVAGRPAAPRGRRVDAVRQQPRVAVAVAATRGSARRARARARGGRLLRGGRGGLEHGAAHRRGVHNPGGRRAGGVPSGGGALPAAAAHPADAPDAGQVPGHRRDHRHGPDPHAAGGQREPGQPVHRRPAGQLRRLAGRAGNHGDFRHAPDGVSADAPCHGQARAWPPGQGRGVQGRRGRRQPHGRVAGPAAGPRRPQAVDGRGQPPRRRQRHAGGGRVRRRGGAHAPHARARAAVHLGRRRVRRRVARGPQTPRVDVHPGARHLPALGHHRPDAVGDHGHGLQDAAGGHLLPPVLRGPGAGQPHRAAAVPPPRLPARRCECRRVHAGHAAGHGHRHRRAPLVPAELARRPDHHGRARLAVRRHSDLHRPGQSAGRGVWLARVPQLWPPAQGRVLCRVLRRRRRHGADWQVGV</sequence>
<feature type="non-terminal residue" evidence="2">
    <location>
        <position position="414"/>
    </location>
</feature>
<feature type="compositionally biased region" description="Basic and acidic residues" evidence="1">
    <location>
        <begin position="272"/>
        <end position="283"/>
    </location>
</feature>
<feature type="compositionally biased region" description="Basic residues" evidence="1">
    <location>
        <begin position="207"/>
        <end position="249"/>
    </location>
</feature>
<keyword evidence="3" id="KW-1185">Reference proteome</keyword>
<protein>
    <submittedName>
        <fullName evidence="2">Uncharacterized protein</fullName>
    </submittedName>
</protein>
<accession>A0A9W8HBQ3</accession>
<dbReference type="Proteomes" id="UP001140172">
    <property type="component" value="Unassembled WGS sequence"/>
</dbReference>
<dbReference type="EMBL" id="JANBUM010000187">
    <property type="protein sequence ID" value="KAJ2782083.1"/>
    <property type="molecule type" value="Genomic_DNA"/>
</dbReference>
<feature type="region of interest" description="Disordered" evidence="1">
    <location>
        <begin position="29"/>
        <end position="129"/>
    </location>
</feature>
<feature type="compositionally biased region" description="Low complexity" evidence="1">
    <location>
        <begin position="84"/>
        <end position="98"/>
    </location>
</feature>
<feature type="region of interest" description="Disordered" evidence="1">
    <location>
        <begin position="141"/>
        <end position="314"/>
    </location>
</feature>
<evidence type="ECO:0000256" key="1">
    <source>
        <dbReference type="SAM" id="MobiDB-lite"/>
    </source>
</evidence>
<evidence type="ECO:0000313" key="2">
    <source>
        <dbReference type="EMBL" id="KAJ2782083.1"/>
    </source>
</evidence>
<proteinExistence type="predicted"/>
<reference evidence="2" key="1">
    <citation type="submission" date="2022-07" db="EMBL/GenBank/DDBJ databases">
        <title>Phylogenomic reconstructions and comparative analyses of Kickxellomycotina fungi.</title>
        <authorList>
            <person name="Reynolds N.K."/>
            <person name="Stajich J.E."/>
            <person name="Barry K."/>
            <person name="Grigoriev I.V."/>
            <person name="Crous P."/>
            <person name="Smith M.E."/>
        </authorList>
    </citation>
    <scope>NUCLEOTIDE SEQUENCE</scope>
    <source>
        <strain evidence="2">BCRC 34489</strain>
    </source>
</reference>
<gene>
    <name evidence="2" type="ORF">GGI15_003017</name>
</gene>
<feature type="compositionally biased region" description="Basic residues" evidence="1">
    <location>
        <begin position="176"/>
        <end position="185"/>
    </location>
</feature>
<feature type="compositionally biased region" description="Low complexity" evidence="1">
    <location>
        <begin position="186"/>
        <end position="206"/>
    </location>
</feature>
<comment type="caution">
    <text evidence="2">The sequence shown here is derived from an EMBL/GenBank/DDBJ whole genome shotgun (WGS) entry which is preliminary data.</text>
</comment>
<evidence type="ECO:0000313" key="3">
    <source>
        <dbReference type="Proteomes" id="UP001140172"/>
    </source>
</evidence>
<feature type="non-terminal residue" evidence="2">
    <location>
        <position position="1"/>
    </location>
</feature>
<dbReference type="AlphaFoldDB" id="A0A9W8HBQ3"/>
<feature type="compositionally biased region" description="Gly residues" evidence="1">
    <location>
        <begin position="72"/>
        <end position="83"/>
    </location>
</feature>
<organism evidence="2 3">
    <name type="scientific">Coemansia interrupta</name>
    <dbReference type="NCBI Taxonomy" id="1126814"/>
    <lineage>
        <taxon>Eukaryota</taxon>
        <taxon>Fungi</taxon>
        <taxon>Fungi incertae sedis</taxon>
        <taxon>Zoopagomycota</taxon>
        <taxon>Kickxellomycotina</taxon>
        <taxon>Kickxellomycetes</taxon>
        <taxon>Kickxellales</taxon>
        <taxon>Kickxellaceae</taxon>
        <taxon>Coemansia</taxon>
    </lineage>
</organism>
<feature type="compositionally biased region" description="Basic residues" evidence="1">
    <location>
        <begin position="35"/>
        <end position="47"/>
    </location>
</feature>
<name>A0A9W8HBQ3_9FUNG</name>